<dbReference type="Gene3D" id="1.10.1200.10">
    <property type="entry name" value="ACP-like"/>
    <property type="match status" value="6"/>
</dbReference>
<dbReference type="NCBIfam" id="TIGR01733">
    <property type="entry name" value="AA-adenyl-dom"/>
    <property type="match status" value="5"/>
</dbReference>
<evidence type="ECO:0000256" key="1">
    <source>
        <dbReference type="ARBA" id="ARBA00005179"/>
    </source>
</evidence>
<dbReference type="InterPro" id="IPR020845">
    <property type="entry name" value="AMP-binding_CS"/>
</dbReference>
<dbReference type="PROSITE" id="PS00455">
    <property type="entry name" value="AMP_BINDING"/>
    <property type="match status" value="6"/>
</dbReference>
<comment type="caution">
    <text evidence="11">The sequence shown here is derived from an EMBL/GenBank/DDBJ whole genome shotgun (WGS) entry which is preliminary data.</text>
</comment>
<dbReference type="CDD" id="cd05918">
    <property type="entry name" value="A_NRPS_SidN3_like"/>
    <property type="match status" value="6"/>
</dbReference>
<dbReference type="GO" id="GO:0016874">
    <property type="term" value="F:ligase activity"/>
    <property type="evidence" value="ECO:0007669"/>
    <property type="project" value="UniProtKB-KW"/>
</dbReference>
<feature type="domain" description="Carrier" evidence="9">
    <location>
        <begin position="4579"/>
        <end position="4655"/>
    </location>
</feature>
<feature type="domain" description="Carrier" evidence="9">
    <location>
        <begin position="3492"/>
        <end position="3568"/>
    </location>
</feature>
<comment type="similarity">
    <text evidence="6">Belongs to the NRP synthetase family.</text>
</comment>
<dbReference type="InterPro" id="IPR020841">
    <property type="entry name" value="PKS_Beta-ketoAc_synthase_dom"/>
</dbReference>
<dbReference type="EMBL" id="CABFOC020000063">
    <property type="protein sequence ID" value="CAH0056860.1"/>
    <property type="molecule type" value="Genomic_DNA"/>
</dbReference>
<dbReference type="Gene3D" id="3.30.300.30">
    <property type="match status" value="6"/>
</dbReference>
<dbReference type="InterPro" id="IPR023213">
    <property type="entry name" value="CAT-like_dom_sf"/>
</dbReference>
<dbReference type="InterPro" id="IPR010071">
    <property type="entry name" value="AA_adenyl_dom"/>
</dbReference>
<dbReference type="InterPro" id="IPR009081">
    <property type="entry name" value="PP-bd_ACP"/>
</dbReference>
<evidence type="ECO:0000256" key="5">
    <source>
        <dbReference type="ARBA" id="ARBA00022679"/>
    </source>
</evidence>
<dbReference type="InterPro" id="IPR001242">
    <property type="entry name" value="Condensation_dom"/>
</dbReference>
<feature type="region of interest" description="Disordered" evidence="8">
    <location>
        <begin position="305"/>
        <end position="324"/>
    </location>
</feature>
<dbReference type="Pfam" id="PF00550">
    <property type="entry name" value="PP-binding"/>
    <property type="match status" value="6"/>
</dbReference>
<dbReference type="PROSITE" id="PS52004">
    <property type="entry name" value="KS3_2"/>
    <property type="match status" value="1"/>
</dbReference>
<dbReference type="InterPro" id="IPR006162">
    <property type="entry name" value="Ppantetheine_attach_site"/>
</dbReference>
<accession>A0A9P0ER89</accession>
<gene>
    <name evidence="11" type="ORF">CSOL1703_00006808</name>
</gene>
<organism evidence="11 12">
    <name type="scientific">Clonostachys solani</name>
    <dbReference type="NCBI Taxonomy" id="160281"/>
    <lineage>
        <taxon>Eukaryota</taxon>
        <taxon>Fungi</taxon>
        <taxon>Dikarya</taxon>
        <taxon>Ascomycota</taxon>
        <taxon>Pezizomycotina</taxon>
        <taxon>Sordariomycetes</taxon>
        <taxon>Hypocreomycetidae</taxon>
        <taxon>Hypocreales</taxon>
        <taxon>Bionectriaceae</taxon>
        <taxon>Clonostachys</taxon>
    </lineage>
</organism>
<dbReference type="Pfam" id="PF00668">
    <property type="entry name" value="Condensation"/>
    <property type="match status" value="6"/>
</dbReference>
<dbReference type="InterPro" id="IPR045851">
    <property type="entry name" value="AMP-bd_C_sf"/>
</dbReference>
<evidence type="ECO:0000259" key="9">
    <source>
        <dbReference type="PROSITE" id="PS50075"/>
    </source>
</evidence>
<dbReference type="FunFam" id="3.30.300.30:FF:000015">
    <property type="entry name" value="Nonribosomal peptide synthase SidD"/>
    <property type="match status" value="6"/>
</dbReference>
<dbReference type="InterPro" id="IPR014030">
    <property type="entry name" value="Ketoacyl_synth_N"/>
</dbReference>
<keyword evidence="2" id="KW-0596">Phosphopantetheine</keyword>
<evidence type="ECO:0000256" key="3">
    <source>
        <dbReference type="ARBA" id="ARBA00022553"/>
    </source>
</evidence>
<evidence type="ECO:0000313" key="11">
    <source>
        <dbReference type="EMBL" id="CAH0056860.1"/>
    </source>
</evidence>
<dbReference type="PANTHER" id="PTHR45527:SF1">
    <property type="entry name" value="FATTY ACID SYNTHASE"/>
    <property type="match status" value="1"/>
</dbReference>
<feature type="domain" description="Carrier" evidence="9">
    <location>
        <begin position="1329"/>
        <end position="1405"/>
    </location>
</feature>
<dbReference type="GO" id="GO:0005737">
    <property type="term" value="C:cytoplasm"/>
    <property type="evidence" value="ECO:0007669"/>
    <property type="project" value="TreeGrafter"/>
</dbReference>
<evidence type="ECO:0000313" key="12">
    <source>
        <dbReference type="Proteomes" id="UP000775872"/>
    </source>
</evidence>
<keyword evidence="7" id="KW-0175">Coiled coil</keyword>
<dbReference type="Proteomes" id="UP000775872">
    <property type="component" value="Unassembled WGS sequence"/>
</dbReference>
<evidence type="ECO:0000256" key="8">
    <source>
        <dbReference type="SAM" id="MobiDB-lite"/>
    </source>
</evidence>
<dbReference type="Gene3D" id="3.40.50.12780">
    <property type="entry name" value="N-terminal domain of ligase-like"/>
    <property type="match status" value="6"/>
</dbReference>
<dbReference type="GO" id="GO:0043041">
    <property type="term" value="P:amino acid activation for nonribosomal peptide biosynthetic process"/>
    <property type="evidence" value="ECO:0007669"/>
    <property type="project" value="TreeGrafter"/>
</dbReference>
<dbReference type="GO" id="GO:0044550">
    <property type="term" value="P:secondary metabolite biosynthetic process"/>
    <property type="evidence" value="ECO:0007669"/>
    <property type="project" value="TreeGrafter"/>
</dbReference>
<comment type="pathway">
    <text evidence="1">Secondary metabolite biosynthesis.</text>
</comment>
<sequence>MDGYQNGGVNSQQLRTAICGTANRLTERTRDTDLRGLHDVVRECMEDACEATRPQGEDDFVGIFVGFSEKDIEKHGSGETEPIKCLARELGIQGPAIAIVSEFSSGLIALHEACYAISMGMATSAIVACVEPPLLTASVGQDAISVLYLKPLDVARRDRNPVRAVIRAAETDYYSSFHEAELSTEHEYETLIRRAYEKAGLDPGHTITVQQTVAPSTAVAEPEKVALQSVFGLERITTDQQKDQPAIGVGMAGLFKAIDWLIRNGPSQNLNGSSPSSRQNDEDLSQKVGVNSFGPRGFNVHAVLESRPHASRPSREPPLDSNPERFSMVSPDSVSHILRQARAQCQLLGDYKVEDIYPCTSLQESFMAMSEEQPGSYVHRWVYKLPSDIRSDRLREAWGVVIEKNSILRSRIILFQDQALQVIITDDISWEKPVTNLSVHAYVNQVRSLNMTYGSRLNRYAIIQEDDGSSYFIWIAHHAMFDTSSMQTILDSLHRAYHGSDLGSSVPYANFIRYTQSLNAEGARSYWRTELEGAIRSQYPHSSPTKTSKLSVRRKRISMSFRGGTESRFKQSTILYAAWAMVLSQYCDSSDVCFGTAITGGKTSTFGLSDVSGPTTTEIPIRLLVDAKQSVSEFLECVQSKISGADAFEQFGLQNIAKISQDAKEACNFSNVLVMQPENCSSIAALTEEDAVLHHGRDEIELSEESLNSYFKYPLVMHPNLENDQFQMDFVYYSDIVSETQLEGIYYHMEHVMKQLAQPVDCPLGEIQVSGPWDISFACTTNQEKPEVVDRCIHEMFEQQVELRGESVAIDAWDLTLTYRELNCAANRLAHRLKNRHGIKPGDLVHVCFEKSAWFFVSVLAANKAGAGWVPLDSSHPLERLQKLVSQSKAVIALSSPNNVSICTKLMGQSVLEVSQSLGEELKASESSENGCAAVSPDEVAYVIFTSGTTGMPKGVVIQHRAFCTSQTDWVRKSGLRAEDRLLQFSSFVFDMMIGETFASLINGTCLCVPSEEDRLNRLAEYIQDKSVTWTYQTPSVLRTLDPNDVPGLRTLVIIGEAISQDLVEQWFGKVRLLGAWGPAEACCIAALQEWTAPHESSKCLGRPVGGHNWLVDPSDASRLAPIGAIGEVVIQSPTLLKEYLHDKVKTDLSIVQSLPPWVPHSSSANWSRWYKTGDLCRYNPDGTFDFVSRKDTQVKINGMRVELEEIERNIRDHLHDVCQVVVDIIRTQAGLNVVAYLCFTDARKSGNFSATDIFELPSEENETLAAGLVTKLGVKLPRYMIPTCFLHCRFMPYNTSLKADRKRLKQLVSELDRSAITRYSRINTKKIMPETKMERSLQVLWAQVLQLPQETIGRDDGFLEIGGDSISAIKLISACRKQGIGLLTKDVLDSPSLSSVAAKAVSIKQGTSTEPLPIRPFSLLGHEAIRKVQSEEMREFCGFSEDQLIEDAFPCSSMQEGLMAVSVRQPGSYVTKFAFKIPEYVDIDLMKASWENAVRQCPNMRSRIILVDGESIQLVVKEDTAWEHHAAIDPATYISQQNFEYMGYGTCLSKNTILSCKNGIYFVWMAHHTFHDGWSVNILLDTFEKTYLGSKLDPLAEYPLFIKYTREIDGGAAAEYWAKKLKGSKRMTFPPHSHKSSRDPRMHSHLINLKGSLRGSTTNASIIRAAWALVIGRYEDTSDVCFGATVSGRQAPVPGIDSMPGPTIATVPVRYFLDRSEKISSFLRAVQKDGLDTVPHEQAGLQNISKLGEDAQAATDFRTLLVIQPTIKKSDRESGGQSVLLEGSDEREIRHESMGNYFEYPLVLVSNVYEDQIDQRFFYDRNVISDERIVAISNHLDYAVQQLLTKPDEYLIGDVSLVSSWDLQHAVNSQQLCESTRSCTHWLIKEQIEARPSDLAVTAWDGDLTYRQLGIYSARLAVKLQALGVGPEVLVPFCFPKSVWAIVTMVAIQMAGGAFVPLDPAAPIIRLRNIVRGTGASLVIGPPSNRQILDELPSRVLLVDKETILELPDPAQPVSCTTQPENASFIIFTSGSTGTPKGIVIQHDQVCTSFCSGHVQKLGLGPGTRVFQFAAYTFDMGIYDVIGSLSKGACICVPTDHDRLYDLAASIRSFKANFLSCTPTVANLLHPDEVPLLKVVVLAGEAITMKTSDRWKDHVDLNGLYGPAEGNCCAHNALVGENGRPFDIGVPIASALWVVSPENIKELVPVGCVGELLIQGPMLARGYVNVSAEQASNWIENVDWLPGGELSHRRAYKTGDLVRRNADGTYDYLGRKDTQVKIRGQRVELGEIESLMYNFLPKEMSAVVEVVRREGEDFADLFALIWYTDSTEAITQGPARLLDFVSPETQSLISSLNNSLERLLPSYAMPSSYLVFQGTPSTTTSGKVDRKSLAALAASVSPQDRLRFSPEVLKSEPPTTKMEFKLRDLWGKILRITSEDIGKYDSFLRLGGDSINAIKLVSLARQQGLLIDVSAIFREPQLASMSERITQADQSVAVNVGPFGMVSSIQREKLLSEIQIGCGLSSSSLIQDAYPCTKLQEGLMALTLRKPGSYIARYMFKLAPEVDLVRFRTALRKTTNVCTNLRTRIIEIGNVAVQAVIKDDFHWEVFQENMDLKGMVKATNEIKMTYGSALNYYRVACDGKGNRYFLWLSHHTTFDGWTLRVVMNALAQLYQNSLAMTDARPYAEFISYTLSINDEAAESFWTKELEGARASPFPSNHQSASGSSKIYTRSISLPKLRSSSITKATVLRAAWAIMLTGYSGTDDATFGATVSGRNAPIEGVENISGAMIATVPVYVKLRQDISVKEFLIQIQNQAADMMAYEQFGLQRISKINENTKEACNFSSLIVVQTGETSGHISSDQILVPVSSDEVVDDWLEGYFTYPLVMESILLDDDKIDVSLTYDTTCLHHAQIEAMSCHFEQVASELIRDTEKLVKDITMTSPWDIKTAIARNPAPVISDTCVHHIVEEHGRSRPNSPAVYAWDGQLTYSELNKAANRLAMYLIDVYKVKVGDVVHVCFDKSMWYFVAILAINKAGAAFAPIDPAHPKQRKQYMVQKTGSTVMLASAEHATVSQEIVQHVIVVSASLDASIDTSECPDTAVTPSDVAYILFTSGTTGVPKGYVMEHRSVHTSHRPITEVTKVNSQSRILQFSNFVFDFSTGEIFQSFMNGSCICVPSEEARLNNIQAFIREAQVDTLLISPAFARTLKPEDVPSVKLLGLGGEQVPHDLLKIWFGKVRLINMYGPGEICFACAFHEYQSVDDSPATIGHAVGSSCWIVDPNNHKQLAPIGTVGEILIQSPSVIREYLADEAKTKATIIDDSLPWTSNVHRSFKSGDLAFYNADGALEFVSRKDTQVKIRGLRVELGEIEQNIMSLLNGVAQVVVDVYRAEEAVHLVAYFSFSESRQMLDSGGLVLQSMFSVITPEVHQMLQQLVGKLRIVLPKYMIPTMYIPCTFMPIGHSSKLDRNALQASTKELSREQLHLYSLVSSTKRAPETEMEIRLQNLWSSILKIPAESIGRDDSFLQIGGDSISAIHLVNAAREQGIGLTVKIIFDDPRLLIVAASAIETVSDEEESGDIQPFSLLPGSLQDDWEMDCRESCGLDSCNVIENAMPVTAFQEGLMALAVKQPGSYIARWIYKLANSTDIDLFQAAWDRTVHICSNFRTRIVNVSGTTLQLVIQDDTAWERTEGMELTDFVQKMKGLKMSLGSRLNRWALVKESTGDCYFVLVTHHATYDGWALQLALRTLAQSYFQTGQVNIKPFDYFVRHMLRLDREAAKAFWLAQLEGAQRAVFPPVKHGYEAKTTSVMAKTIDLPPSTHVSITNATIMRAAWALVLAKYCDADDVCFGTSISGRQAPVSGISDISGPVVTTVPVRIRVDPAQQASEFLRDVQQQAVETFEYEQYGLQNILKLGDSIRDACSFSSLLAIQPSEKMAEMGNMAQSIFSSSGGDKQAQGSLEGYFSYPLVVQTIISDTLIQLHVSYDINVVGEHKVTALTNHLEHTIKSLVSDSDQRLDQISIAGRWDLELAMKFNSEVPEIVEDTFHSRLSKQAREQPDAVAIQSGDATLTFKELDTGADNLAWHLVTAFEVQRGDLVHVLFEKTVWYFIAILAINKAGAAWVPLDSSHPIERHRQVVSQTQSKLILTSPLNTGLAAQLLGQVLQVDPQLISALEQSRPDVNILQGIAGPSDISYVLFTSGSTGVPKGFVMQHRALCTSQRAVQKRIGPRPGIKVLQFASFVFDFFIGETVDSLMAGATICIPSDDIRMNSLIDFIRRTEANWLFLTPSFARTINPDSVPSVELLILGGEAVGRDVFETWVGKTRVINAWGPAEACCFGSMHEWTSLDESPLTIGKPIGGHCWIVDPENHHKLAPVGTIGEVVIQGPTLLREYLRDPERTGEAVSFDIPSWMPNADQPHWGRFYKTGDLCYLNDQGLLEFYSRKDTQVKIRGLRIELGEVEHQILTNMPSVRQIAVDVFRNATGAHLCAYLCSTMANNIEKPRGDELFQPLDIDLKTDYFVLSKKLRTILPPYMVPTFFISCSHMPFITTSKLDRKRLRAETEKLTQVRMAQYALQDVQKRAPETPTEILLQQIWADVLQIPAESIGRDDSFLAIGGDSITAISVVTAARDKGFSLKVDNIFKSPQLHELALQTSRITEPEAEALQVRPFELLTADERELVIGGSIHKQYNWPVGYEIEDAYPCSPLQEGLIALAEKQIGSYITKYVFRISKSICLERFRSAWENTVQLNSNLRTRIVASPDRSIQVLSTNDMCWEDTKGLSLPAFLKMTQKYEMSFGSRLNRFAIITHPDGTSYFSWIAHHSVLDGGCFNLNFTTLYNSYWNRASVQISPFSGFIRYILNLDFQLAIDFWREQLEGASRPSFPQTAAYDSKPTFKYLRYEIATPKVIGNTITVANILRAAWSIVMARHCNSDDICFGATLSGRNASVTGLQNMPGPSIATIPVRIRLDFKSTVQDFLDSVQNQATDMTPFEQFGLQNISKISESAREACQFPTLMILRPQQLFEIATDESILEFGKDTEYVDQEMENYFNYPLLFEADFSQDLAKVRIGYNVDVISSTMVEAISHQVDCVVQQLISRSSFQKLSTISMVGAWDKEHAVRHQNMKPSTDLCIHDMIQQQMQKSPDLQAIVSWDGNMTYSQVERYSTLLAGKLQSLGVGPEVFVPICFPKSIWAVISMIAVNMAGGAFVPLDFSAPVPRLKSILQDTNATLVLAGDSCLEVASSLDVPMYCIDRKFIDKLPRSPVAPLAKHTNASFVMFTSGSTGKPKGMVFEHRNTCSTSTSHGTIQGWGPGTRVFSYSAYTFDIGVIDVMVSLSRGACLCIPSEWQRYNDIHGAINTMQANWTFLTPTLATLVKPAEIPTIKNVGLGGENVTKQVVDNWRGHATLHNLYGPAEASICGWIADVGIISKPNNIGVPSSCAWWVVDPDDHQQLIPVGCIGELMIQGPMMARGYIGVDEQTNQAWLPNADWLPGGAGDEKAYLTGDLVRRLEDGTFEYLGRKDTQVKLHGQRVELGEIEMRLSENLPGDMGCIVDTVINDDQSNTLVALMWYTEGPESVAEKLQVLENVSDGMRKLINNLESSLGESLPTYMVPSIYLIFRGGPERKSSGKIDRRKLCSVAKDISVKDRLRFSPVKGTNDQPETDNERKLRDLWSQVLHVDANDIGRHDNFLRAGGDSISAIRLVTLAQENGLSLDVGTIFRDPKLSSMAATLQGASTTTEKDPERFSLLVNHFPVSMAVPEAAKQCKMRNFRQIEDMYPCTPFQSGLIALTMKQPKSYIAKHDFPLSSKIDIRLFKESWARTVQACTNLRSRIVQVQGMDLLVVIKDNIAWENTSLDVISMTYGSPLNRFVLQQDQEGAYHFTWFVHHSVFDGWTIRLVMDTFYRIYRNEKLPHARSYSSFIAYTLQTSDEANKNFWEKQLQGAQRASFPPKPSGASQRTRVFQKCLSISESQRTSVTRATAIRAAWAILLAQYCRTEDVTFAATVAGRNAAVAGIENIPGTMITTVPVRIHLDYQKTIHEFLESVQSQAVEMIAYEQYGLSNIAKVSSDAREACDCSSLTVVQPVQRLDYTQSDNEELILPVNEEVNNEDWLQGYFTYPLVMQGALDEDKIELYLIYNTEVLQSTHIEAIYHQFEQILSELLTDNKHKLLSDIRMASPWDLQIATSRNPKPEVFDACIHDIIHCHAKQNPNSPAIHAWDGTLSYVELADASDRFAQYLIDTYSIQVGDIVHVCIEKSKWYFIAILAINKAGAAFSPLDPEHPFERRKTIVQKTKSKLMIVSATHAGVSANLVQNIVELTPDLDCQLSRLGRQFKGPLRPVTPADMAYVLFTSGSTGMPKGFVLEHRALSSAQQNICKRVGINAGARILQFANFVFDFSIGEIFMALFSGACVCVPSEEARFNGAAAFIQQARVSHAFVSPSFALTLAPEQVPSLKVLFLAGEAVPQHLLSQWHGKVRLFNGWGPGETCVASSLYEYATPNDLPDTIGTSMGAACWIVNPENPNQLAPVGTVGEILIQGPTVLREYLADEEKSKQTIITDLPSWVPHRETPRMDRAFLSGDLACYKPDGMMQFISRKGTQIKIRGLRVELGEIENNILAASRGIAQIAVDVLDNPKTLSKEIVAYFSDSESRKLCISQEFNTEGMFHTISEQRKSQLLELVGTLKLHLPAYMIPSIFIPCTFFPVGISSKLDRKALKTCASALSEEQRQHYSLVDAEKRPPQTLMETRMQALWGSILNRSIDGIGRDDSFLQIGGDSIIAIRLVAAAREAGIELTVQSIFKDPRLFMVAAAAILVVGNEGSF</sequence>
<keyword evidence="5" id="KW-0808">Transferase</keyword>
<dbReference type="PANTHER" id="PTHR45527">
    <property type="entry name" value="NONRIBOSOMAL PEPTIDE SYNTHETASE"/>
    <property type="match status" value="1"/>
</dbReference>
<dbReference type="InterPro" id="IPR042099">
    <property type="entry name" value="ANL_N_sf"/>
</dbReference>
<dbReference type="FunFam" id="3.30.559.30:FF:000003">
    <property type="entry name" value="Nonribosomal peptide synthase SidD"/>
    <property type="match status" value="5"/>
</dbReference>
<evidence type="ECO:0000256" key="6">
    <source>
        <dbReference type="ARBA" id="ARBA00029454"/>
    </source>
</evidence>
<dbReference type="SUPFAM" id="SSF53901">
    <property type="entry name" value="Thiolase-like"/>
    <property type="match status" value="2"/>
</dbReference>
<dbReference type="InterPro" id="IPR020806">
    <property type="entry name" value="PKS_PP-bd"/>
</dbReference>
<dbReference type="PROSITE" id="PS00012">
    <property type="entry name" value="PHOSPHOPANTETHEINE"/>
    <property type="match status" value="4"/>
</dbReference>
<evidence type="ECO:0000256" key="4">
    <source>
        <dbReference type="ARBA" id="ARBA00022598"/>
    </source>
</evidence>
<dbReference type="SUPFAM" id="SSF52777">
    <property type="entry name" value="CoA-dependent acyltransferases"/>
    <property type="match status" value="12"/>
</dbReference>
<dbReference type="GO" id="GO:0016746">
    <property type="term" value="F:acyltransferase activity"/>
    <property type="evidence" value="ECO:0007669"/>
    <property type="project" value="InterPro"/>
</dbReference>
<dbReference type="SUPFAM" id="SSF47336">
    <property type="entry name" value="ACP-like"/>
    <property type="match status" value="6"/>
</dbReference>
<keyword evidence="3" id="KW-0597">Phosphoprotein</keyword>
<proteinExistence type="inferred from homology"/>
<dbReference type="Gene3D" id="3.30.559.30">
    <property type="entry name" value="Nonribosomal peptide synthetase, condensation domain"/>
    <property type="match status" value="6"/>
</dbReference>
<dbReference type="PROSITE" id="PS50075">
    <property type="entry name" value="CARRIER"/>
    <property type="match status" value="6"/>
</dbReference>
<keyword evidence="12" id="KW-1185">Reference proteome</keyword>
<feature type="region of interest" description="Disordered" evidence="8">
    <location>
        <begin position="266"/>
        <end position="290"/>
    </location>
</feature>
<dbReference type="Gene3D" id="3.40.47.10">
    <property type="match status" value="2"/>
</dbReference>
<feature type="coiled-coil region" evidence="7">
    <location>
        <begin position="1190"/>
        <end position="1217"/>
    </location>
</feature>
<evidence type="ECO:0000256" key="2">
    <source>
        <dbReference type="ARBA" id="ARBA00022450"/>
    </source>
</evidence>
<evidence type="ECO:0000256" key="7">
    <source>
        <dbReference type="SAM" id="Coils"/>
    </source>
</evidence>
<feature type="domain" description="Carrier" evidence="9">
    <location>
        <begin position="2414"/>
        <end position="2490"/>
    </location>
</feature>
<dbReference type="SUPFAM" id="SSF56801">
    <property type="entry name" value="Acetyl-CoA synthetase-like"/>
    <property type="match status" value="6"/>
</dbReference>
<name>A0A9P0ER89_9HYPO</name>
<feature type="compositionally biased region" description="Polar residues" evidence="8">
    <location>
        <begin position="266"/>
        <end position="278"/>
    </location>
</feature>
<evidence type="ECO:0000259" key="10">
    <source>
        <dbReference type="PROSITE" id="PS52004"/>
    </source>
</evidence>
<dbReference type="SMART" id="SM00823">
    <property type="entry name" value="PKS_PP"/>
    <property type="match status" value="5"/>
</dbReference>
<feature type="domain" description="Carrier" evidence="9">
    <location>
        <begin position="5656"/>
        <end position="5732"/>
    </location>
</feature>
<dbReference type="InterPro" id="IPR000873">
    <property type="entry name" value="AMP-dep_synth/lig_dom"/>
</dbReference>
<dbReference type="OrthoDB" id="416786at2759"/>
<dbReference type="Pfam" id="PF00501">
    <property type="entry name" value="AMP-binding"/>
    <property type="match status" value="6"/>
</dbReference>
<dbReference type="FunFam" id="1.10.1200.10:FF:000005">
    <property type="entry name" value="Nonribosomal peptide synthetase 1"/>
    <property type="match status" value="3"/>
</dbReference>
<dbReference type="Gene3D" id="3.30.559.10">
    <property type="entry name" value="Chloramphenicol acetyltransferase-like domain"/>
    <property type="match status" value="6"/>
</dbReference>
<dbReference type="Pfam" id="PF00109">
    <property type="entry name" value="ketoacyl-synt"/>
    <property type="match status" value="1"/>
</dbReference>
<dbReference type="NCBIfam" id="NF003417">
    <property type="entry name" value="PRK04813.1"/>
    <property type="match status" value="6"/>
</dbReference>
<dbReference type="InterPro" id="IPR016039">
    <property type="entry name" value="Thiolase-like"/>
</dbReference>
<keyword evidence="4" id="KW-0436">Ligase</keyword>
<dbReference type="CDD" id="cd19545">
    <property type="entry name" value="FUM14_C_NRPS-like"/>
    <property type="match status" value="6"/>
</dbReference>
<dbReference type="GO" id="GO:0031177">
    <property type="term" value="F:phosphopantetheine binding"/>
    <property type="evidence" value="ECO:0007669"/>
    <property type="project" value="InterPro"/>
</dbReference>
<reference evidence="11" key="1">
    <citation type="submission" date="2021-10" db="EMBL/GenBank/DDBJ databases">
        <authorList>
            <person name="Piombo E."/>
        </authorList>
    </citation>
    <scope>NUCLEOTIDE SEQUENCE</scope>
</reference>
<dbReference type="FunFam" id="3.40.50.980:FF:000001">
    <property type="entry name" value="Non-ribosomal peptide synthetase"/>
    <property type="match status" value="2"/>
</dbReference>
<protein>
    <submittedName>
        <fullName evidence="11">Uncharacterized protein</fullName>
    </submittedName>
</protein>
<feature type="domain" description="Carrier" evidence="9">
    <location>
        <begin position="6736"/>
        <end position="6812"/>
    </location>
</feature>
<dbReference type="InterPro" id="IPR036736">
    <property type="entry name" value="ACP-like_sf"/>
</dbReference>
<feature type="compositionally biased region" description="Basic and acidic residues" evidence="8">
    <location>
        <begin position="305"/>
        <end position="318"/>
    </location>
</feature>
<feature type="domain" description="Ketosynthase family 3 (KS3)" evidence="10">
    <location>
        <begin position="1"/>
        <end position="306"/>
    </location>
</feature>
<dbReference type="SMART" id="SM00825">
    <property type="entry name" value="PKS_KS"/>
    <property type="match status" value="1"/>
</dbReference>